<accession>A0A7Y0EFD4</accession>
<dbReference type="RefSeq" id="WP_169297095.1">
    <property type="nucleotide sequence ID" value="NZ_JABBNI010000013.1"/>
</dbReference>
<dbReference type="AlphaFoldDB" id="A0A7Y0EFD4"/>
<dbReference type="EMBL" id="JABBNI010000013">
    <property type="protein sequence ID" value="NMM62494.1"/>
    <property type="molecule type" value="Genomic_DNA"/>
</dbReference>
<comment type="caution">
    <text evidence="1">The sequence shown here is derived from an EMBL/GenBank/DDBJ whole genome shotgun (WGS) entry which is preliminary data.</text>
</comment>
<sequence length="428" mass="49143">MSKFIKISFCFVLIFSIIFSTGCESQYLGGDRNAKWKKDLSYLEEALPKKHTNLFFKISKEQFHKDISNLKNSVDKSNDDEIVAGIYKIMASIGDAHSTAYKEFSKTYPIQFYYFKDGIYVINTTSQYKEALYLKLVKINGIDIEKVKQAIIPLIVAENEGMIKKSIPNYLSNPEILHGIKITKDIEKAVFTFENDKGESFDINIKAIDRGKGDKLIVNQSYDSSYPLYMQKPESNYWYKYLEKEKTLYFKYNRCLLDNDEKTPKIEDFIADMLKFMDNHPVDKFVIDMRDNGGGKDKYITPIIDKLKNNKLNNKNSLFVIVGRRTFSAAMVDTVLLKKQTNATFVGESTSAKPSHYGAVKHLTLPNSKIELGYSTQFNEADELNESNKEGSMDGNLNTFIPDKTIEISIKDYVNKKDPVLDYILNLQ</sequence>
<organism evidence="1 2">
    <name type="scientific">Clostridium muellerianum</name>
    <dbReference type="NCBI Taxonomy" id="2716538"/>
    <lineage>
        <taxon>Bacteria</taxon>
        <taxon>Bacillati</taxon>
        <taxon>Bacillota</taxon>
        <taxon>Clostridia</taxon>
        <taxon>Eubacteriales</taxon>
        <taxon>Clostridiaceae</taxon>
        <taxon>Clostridium</taxon>
    </lineage>
</organism>
<gene>
    <name evidence="1" type="ORF">HBE96_07275</name>
</gene>
<protein>
    <submittedName>
        <fullName evidence="1">Peptidase S41</fullName>
    </submittedName>
</protein>
<dbReference type="SUPFAM" id="SSF52096">
    <property type="entry name" value="ClpP/crotonase"/>
    <property type="match status" value="1"/>
</dbReference>
<name>A0A7Y0EFD4_9CLOT</name>
<proteinExistence type="predicted"/>
<reference evidence="1 2" key="1">
    <citation type="submission" date="2020-06" db="EMBL/GenBank/DDBJ databases">
        <title>Complete Genome Sequence of Clostridium muelleri sp. nov. P21T, an Acid-Alcohol Producing Acetogen Isolated from Old Hay.</title>
        <authorList>
            <person name="Duncan K.E."/>
            <person name="Tanner R.S."/>
        </authorList>
    </citation>
    <scope>NUCLEOTIDE SEQUENCE [LARGE SCALE GENOMIC DNA]</scope>
    <source>
        <strain evidence="1 2">P21</strain>
    </source>
</reference>
<dbReference type="InterPro" id="IPR029045">
    <property type="entry name" value="ClpP/crotonase-like_dom_sf"/>
</dbReference>
<dbReference type="PROSITE" id="PS51257">
    <property type="entry name" value="PROKAR_LIPOPROTEIN"/>
    <property type="match status" value="1"/>
</dbReference>
<evidence type="ECO:0000313" key="1">
    <source>
        <dbReference type="EMBL" id="NMM62494.1"/>
    </source>
</evidence>
<dbReference type="Proteomes" id="UP000537131">
    <property type="component" value="Unassembled WGS sequence"/>
</dbReference>
<keyword evidence="2" id="KW-1185">Reference proteome</keyword>
<evidence type="ECO:0000313" key="2">
    <source>
        <dbReference type="Proteomes" id="UP000537131"/>
    </source>
</evidence>
<dbReference type="Gene3D" id="3.90.226.10">
    <property type="entry name" value="2-enoyl-CoA Hydratase, Chain A, domain 1"/>
    <property type="match status" value="2"/>
</dbReference>